<keyword evidence="3 6" id="KW-1133">Transmembrane helix</keyword>
<feature type="transmembrane region" description="Helical" evidence="6">
    <location>
        <begin position="79"/>
        <end position="99"/>
    </location>
</feature>
<feature type="transmembrane region" description="Helical" evidence="6">
    <location>
        <begin position="400"/>
        <end position="433"/>
    </location>
</feature>
<feature type="transmembrane region" description="Helical" evidence="6">
    <location>
        <begin position="143"/>
        <end position="163"/>
    </location>
</feature>
<reference evidence="9" key="1">
    <citation type="journal article" date="2021" name="Int. J. Syst. Evol. Microbiol.">
        <title>Actinocatenispora comari sp. nov., an endophytic actinomycete isolated from aerial parts of Comarum salesowianum.</title>
        <authorList>
            <person name="Oyunbileg N."/>
            <person name="Iizaka Y."/>
            <person name="Hamada M."/>
            <person name="Davaapurev B.O."/>
            <person name="Fukumoto A."/>
            <person name="Tsetseg B."/>
            <person name="Kato F."/>
            <person name="Tamura T."/>
            <person name="Batkhuu J."/>
            <person name="Anzai Y."/>
        </authorList>
    </citation>
    <scope>NUCLEOTIDE SEQUENCE [LARGE SCALE GENOMIC DNA]</scope>
    <source>
        <strain evidence="9">NUM-2625</strain>
    </source>
</reference>
<dbReference type="EMBL" id="BOPO01000088">
    <property type="protein sequence ID" value="GIL29240.1"/>
    <property type="molecule type" value="Genomic_DNA"/>
</dbReference>
<dbReference type="Gene3D" id="3.30.750.24">
    <property type="entry name" value="STAS domain"/>
    <property type="match status" value="1"/>
</dbReference>
<evidence type="ECO:0000259" key="7">
    <source>
        <dbReference type="PROSITE" id="PS50801"/>
    </source>
</evidence>
<dbReference type="PANTHER" id="PTHR11814">
    <property type="entry name" value="SULFATE TRANSPORTER"/>
    <property type="match status" value="1"/>
</dbReference>
<dbReference type="Proteomes" id="UP000614996">
    <property type="component" value="Unassembled WGS sequence"/>
</dbReference>
<evidence type="ECO:0000256" key="1">
    <source>
        <dbReference type="ARBA" id="ARBA00004141"/>
    </source>
</evidence>
<dbReference type="SUPFAM" id="SSF52091">
    <property type="entry name" value="SpoIIaa-like"/>
    <property type="match status" value="1"/>
</dbReference>
<dbReference type="PROSITE" id="PS50801">
    <property type="entry name" value="STAS"/>
    <property type="match status" value="1"/>
</dbReference>
<dbReference type="CDD" id="cd07042">
    <property type="entry name" value="STAS_SulP_like_sulfate_transporter"/>
    <property type="match status" value="1"/>
</dbReference>
<evidence type="ECO:0000256" key="5">
    <source>
        <dbReference type="SAM" id="MobiDB-lite"/>
    </source>
</evidence>
<keyword evidence="4 6" id="KW-0472">Membrane</keyword>
<feature type="transmembrane region" description="Helical" evidence="6">
    <location>
        <begin position="25"/>
        <end position="42"/>
    </location>
</feature>
<feature type="transmembrane region" description="Helical" evidence="6">
    <location>
        <begin position="208"/>
        <end position="228"/>
    </location>
</feature>
<feature type="transmembrane region" description="Helical" evidence="6">
    <location>
        <begin position="49"/>
        <end position="73"/>
    </location>
</feature>
<keyword evidence="9" id="KW-1185">Reference proteome</keyword>
<accession>A0A8J4AGQ4</accession>
<feature type="transmembrane region" description="Helical" evidence="6">
    <location>
        <begin position="360"/>
        <end position="379"/>
    </location>
</feature>
<dbReference type="Pfam" id="PF00916">
    <property type="entry name" value="Sulfate_transp"/>
    <property type="match status" value="1"/>
</dbReference>
<evidence type="ECO:0000256" key="4">
    <source>
        <dbReference type="ARBA" id="ARBA00023136"/>
    </source>
</evidence>
<feature type="region of interest" description="Disordered" evidence="5">
    <location>
        <begin position="564"/>
        <end position="620"/>
    </location>
</feature>
<evidence type="ECO:0000256" key="6">
    <source>
        <dbReference type="SAM" id="Phobius"/>
    </source>
</evidence>
<evidence type="ECO:0000256" key="3">
    <source>
        <dbReference type="ARBA" id="ARBA00022989"/>
    </source>
</evidence>
<dbReference type="InterPro" id="IPR002645">
    <property type="entry name" value="STAS_dom"/>
</dbReference>
<protein>
    <submittedName>
        <fullName evidence="8">DNA repair protein HhH-GPD</fullName>
    </submittedName>
</protein>
<evidence type="ECO:0000256" key="2">
    <source>
        <dbReference type="ARBA" id="ARBA00022692"/>
    </source>
</evidence>
<dbReference type="InterPro" id="IPR036513">
    <property type="entry name" value="STAS_dom_sf"/>
</dbReference>
<feature type="compositionally biased region" description="Pro residues" evidence="5">
    <location>
        <begin position="590"/>
        <end position="620"/>
    </location>
</feature>
<comment type="subcellular location">
    <subcellularLocation>
        <location evidence="1">Membrane</location>
        <topology evidence="1">Multi-pass membrane protein</topology>
    </subcellularLocation>
</comment>
<evidence type="ECO:0000313" key="9">
    <source>
        <dbReference type="Proteomes" id="UP000614996"/>
    </source>
</evidence>
<organism evidence="8 9">
    <name type="scientific">Actinocatenispora comari</name>
    <dbReference type="NCBI Taxonomy" id="2807577"/>
    <lineage>
        <taxon>Bacteria</taxon>
        <taxon>Bacillati</taxon>
        <taxon>Actinomycetota</taxon>
        <taxon>Actinomycetes</taxon>
        <taxon>Micromonosporales</taxon>
        <taxon>Micromonosporaceae</taxon>
        <taxon>Actinocatenispora</taxon>
    </lineage>
</organism>
<dbReference type="RefSeq" id="WP_225918774.1">
    <property type="nucleotide sequence ID" value="NZ_BOPO01000088.1"/>
</dbReference>
<dbReference type="NCBIfam" id="TIGR00815">
    <property type="entry name" value="sulP"/>
    <property type="match status" value="1"/>
</dbReference>
<dbReference type="InterPro" id="IPR018045">
    <property type="entry name" value="S04_transporter_CS"/>
</dbReference>
<dbReference type="InterPro" id="IPR011547">
    <property type="entry name" value="SLC26A/SulP_dom"/>
</dbReference>
<feature type="domain" description="STAS" evidence="7">
    <location>
        <begin position="459"/>
        <end position="550"/>
    </location>
</feature>
<feature type="transmembrane region" description="Helical" evidence="6">
    <location>
        <begin position="106"/>
        <end position="131"/>
    </location>
</feature>
<dbReference type="GO" id="GO:0016020">
    <property type="term" value="C:membrane"/>
    <property type="evidence" value="ECO:0007669"/>
    <property type="project" value="UniProtKB-SubCell"/>
</dbReference>
<dbReference type="GO" id="GO:0008271">
    <property type="term" value="F:secondary active sulfate transmembrane transporter activity"/>
    <property type="evidence" value="ECO:0007669"/>
    <property type="project" value="InterPro"/>
</dbReference>
<dbReference type="InterPro" id="IPR001902">
    <property type="entry name" value="SLC26A/SulP_fam"/>
</dbReference>
<gene>
    <name evidence="8" type="ORF">NUM_44940</name>
</gene>
<sequence>MTAGSRGDGRRWGFLFPSFAGYRPAWLRADLIAGVTVWAVLVPESLAYAGIAGVSPVVGLYAAVPALVLYLVFGSSRHLIVGPMSATAALSAGIVGGMAKGGTASYVGLTAALALMVGVVGVVAGLLRFGFVASFISEPVLKGFIIGLALTIMVGQLPALFGVGKGQGDFFRKLGHVLGQLGHAKPATVAIGLGSLAVLLVLKRWLPLVPGALVVVVAGIVLVAALGLDRHGVEIVGKVDSGLPHLGMPQHLPGPHSYVDLAGPAIGVLLVGFAEGLGAAKTYAAQHGYEVDPNAELIGLGAANLGSGLASGMVVNGSLSKTAVNGGAGARSQLSGATVACLTLITLLFLTGLFEKLPEATLAAVVIAAVVELVDFGALRELWRVSTRGLGRIYGKAARADFVAALAALAGVVVFDTLPGLFIGIAVALLLLLYRSSRPHIAVLGRRPDRLDVWVDVERDPHAVPPDDALVCRVESGLYFANADFVRTRIRTLAAHRPVRVVVVDAETVPFLDVTAAQMFSQLHAELARSGVDLRFARNVGQARDVLRRTRTVEVHVYRDIGTALAAPPPTGAEQSPDRPAPPDRATAPPDGPAPPPDRPAAPDGPAPPPDRPGPPQGQA</sequence>
<feature type="transmembrane region" description="Helical" evidence="6">
    <location>
        <begin position="184"/>
        <end position="202"/>
    </location>
</feature>
<feature type="transmembrane region" description="Helical" evidence="6">
    <location>
        <begin position="334"/>
        <end position="354"/>
    </location>
</feature>
<evidence type="ECO:0000313" key="8">
    <source>
        <dbReference type="EMBL" id="GIL29240.1"/>
    </source>
</evidence>
<dbReference type="AlphaFoldDB" id="A0A8J4AGQ4"/>
<dbReference type="Pfam" id="PF01740">
    <property type="entry name" value="STAS"/>
    <property type="match status" value="1"/>
</dbReference>
<dbReference type="PROSITE" id="PS01130">
    <property type="entry name" value="SLC26A"/>
    <property type="match status" value="1"/>
</dbReference>
<keyword evidence="2 6" id="KW-0812">Transmembrane</keyword>
<comment type="caution">
    <text evidence="8">The sequence shown here is derived from an EMBL/GenBank/DDBJ whole genome shotgun (WGS) entry which is preliminary data.</text>
</comment>
<proteinExistence type="predicted"/>
<name>A0A8J4AGQ4_9ACTN</name>